<protein>
    <submittedName>
        <fullName evidence="1">Uncharacterized protein</fullName>
    </submittedName>
</protein>
<dbReference type="InterPro" id="IPR031503">
    <property type="entry name" value="DUF5099"/>
</dbReference>
<sequence length="110" mass="12749">MESLILWDGRSICGLKKIPKTILIVDEYNTITPEKKSKIKDSVAEMDIDFEEEATRYSLVILCNTVLRFNLKNPLVLAECEIWFTRKTFSSKVFEDALIHYSECEIRNGV</sequence>
<dbReference type="EMBL" id="CP001951">
    <property type="protein sequence ID" value="ADM12474.1"/>
    <property type="molecule type" value="Genomic_DNA"/>
</dbReference>
<dbReference type="RefSeq" id="XP_003073834.1">
    <property type="nucleotide sequence ID" value="XM_003073788.1"/>
</dbReference>
<dbReference type="GeneID" id="9699540"/>
<dbReference type="Pfam" id="PF17025">
    <property type="entry name" value="DUF5099"/>
    <property type="match status" value="1"/>
</dbReference>
<name>E0S9T9_ENCIT</name>
<evidence type="ECO:0000313" key="1">
    <source>
        <dbReference type="EMBL" id="ADM12474.1"/>
    </source>
</evidence>
<proteinExistence type="predicted"/>
<dbReference type="OrthoDB" id="2189368at2759"/>
<dbReference type="Proteomes" id="UP000002313">
    <property type="component" value="Chromosome X"/>
</dbReference>
<reference evidence="1 2" key="1">
    <citation type="journal article" date="2010" name="Nat. Commun.">
        <title>The complete sequence of the smallest known nuclear genome from the microsporidian Encephalitozoon intestinalis.</title>
        <authorList>
            <person name="Corradi N."/>
            <person name="Pombert J.-F."/>
            <person name="Farinelli L."/>
            <person name="Didier E.S."/>
            <person name="Keeling P.J."/>
        </authorList>
    </citation>
    <scope>NUCLEOTIDE SEQUENCE [LARGE SCALE GENOMIC DNA]</scope>
    <source>
        <strain evidence="1 2">ATCC 50506</strain>
    </source>
</reference>
<accession>E0S9T9</accession>
<dbReference type="KEGG" id="ein:Eint_101490"/>
<organism evidence="1 2">
    <name type="scientific">Encephalitozoon intestinalis (strain ATCC 50506)</name>
    <name type="common">Microsporidian parasite</name>
    <name type="synonym">Septata intestinalis</name>
    <dbReference type="NCBI Taxonomy" id="876142"/>
    <lineage>
        <taxon>Eukaryota</taxon>
        <taxon>Fungi</taxon>
        <taxon>Fungi incertae sedis</taxon>
        <taxon>Microsporidia</taxon>
        <taxon>Unikaryonidae</taxon>
        <taxon>Encephalitozoon</taxon>
    </lineage>
</organism>
<dbReference type="HOGENOM" id="CLU_162190_0_0_1"/>
<reference evidence="1 2" key="2">
    <citation type="journal article" date="2012" name="Proc. Natl. Acad. Sci. U.S.A.">
        <title>Gain and loss of multiple functionally related, horizontally transferred genes in the reduced genomes of two microsporidian parasites.</title>
        <authorList>
            <person name="Pombert J.-F."/>
            <person name="Selman M."/>
            <person name="Burki F."/>
            <person name="Bardell F.T."/>
            <person name="Farinelli L."/>
            <person name="Solter L.F."/>
            <person name="Whitman D.W."/>
            <person name="Weiss L.M."/>
            <person name="Corradi N."/>
            <person name="Keeling P.J."/>
        </authorList>
    </citation>
    <scope>NUCLEOTIDE SEQUENCE [LARGE SCALE GENOMIC DNA]</scope>
    <source>
        <strain evidence="1 2">ATCC 50506</strain>
    </source>
</reference>
<dbReference type="AlphaFoldDB" id="E0S9T9"/>
<dbReference type="VEuPathDB" id="MicrosporidiaDB:Eint_101490"/>
<gene>
    <name evidence="1" type="ORF">Eint_101490</name>
</gene>
<evidence type="ECO:0000313" key="2">
    <source>
        <dbReference type="Proteomes" id="UP000002313"/>
    </source>
</evidence>
<keyword evidence="2" id="KW-1185">Reference proteome</keyword>